<accession>A0ABC8RIL2</accession>
<dbReference type="EMBL" id="CAUOFW020001358">
    <property type="protein sequence ID" value="CAK9144026.1"/>
    <property type="molecule type" value="Genomic_DNA"/>
</dbReference>
<evidence type="ECO:0000313" key="3">
    <source>
        <dbReference type="Proteomes" id="UP001642360"/>
    </source>
</evidence>
<dbReference type="PANTHER" id="PTHR33167:SF26">
    <property type="entry name" value="EXPRESSED PROTEIN"/>
    <property type="match status" value="1"/>
</dbReference>
<organism evidence="2 3">
    <name type="scientific">Ilex paraguariensis</name>
    <name type="common">yerba mate</name>
    <dbReference type="NCBI Taxonomy" id="185542"/>
    <lineage>
        <taxon>Eukaryota</taxon>
        <taxon>Viridiplantae</taxon>
        <taxon>Streptophyta</taxon>
        <taxon>Embryophyta</taxon>
        <taxon>Tracheophyta</taxon>
        <taxon>Spermatophyta</taxon>
        <taxon>Magnoliopsida</taxon>
        <taxon>eudicotyledons</taxon>
        <taxon>Gunneridae</taxon>
        <taxon>Pentapetalae</taxon>
        <taxon>asterids</taxon>
        <taxon>campanulids</taxon>
        <taxon>Aquifoliales</taxon>
        <taxon>Aquifoliaceae</taxon>
        <taxon>Ilex</taxon>
    </lineage>
</organism>
<evidence type="ECO:0000313" key="2">
    <source>
        <dbReference type="EMBL" id="CAK9144026.1"/>
    </source>
</evidence>
<keyword evidence="3" id="KW-1185">Reference proteome</keyword>
<name>A0ABC8RIL2_9AQUA</name>
<proteinExistence type="predicted"/>
<feature type="compositionally biased region" description="Basic and acidic residues" evidence="1">
    <location>
        <begin position="232"/>
        <end position="246"/>
    </location>
</feature>
<dbReference type="PANTHER" id="PTHR33167">
    <property type="entry name" value="TRANSCRIPTION FACTOR, PUTATIVE (DUF863)-RELATED"/>
    <property type="match status" value="1"/>
</dbReference>
<feature type="compositionally biased region" description="Polar residues" evidence="1">
    <location>
        <begin position="184"/>
        <end position="194"/>
    </location>
</feature>
<feature type="compositionally biased region" description="Low complexity" evidence="1">
    <location>
        <begin position="205"/>
        <end position="221"/>
    </location>
</feature>
<gene>
    <name evidence="2" type="ORF">ILEXP_LOCUS11767</name>
</gene>
<protein>
    <submittedName>
        <fullName evidence="2">Uncharacterized protein</fullName>
    </submittedName>
</protein>
<reference evidence="2 3" key="1">
    <citation type="submission" date="2024-02" db="EMBL/GenBank/DDBJ databases">
        <authorList>
            <person name="Vignale AGUSTIN F."/>
            <person name="Sosa J E."/>
            <person name="Modenutti C."/>
        </authorList>
    </citation>
    <scope>NUCLEOTIDE SEQUENCE [LARGE SCALE GENOMIC DNA]</scope>
</reference>
<evidence type="ECO:0000256" key="1">
    <source>
        <dbReference type="SAM" id="MobiDB-lite"/>
    </source>
</evidence>
<sequence length="283" mass="32750">MVKSSEREMKYKFGSEILLTYFPAYTQLPLALSQLSSRVGLLGIVDFNEQIARMCPYLPRGVGGGYYLTCMQPKCSGFVGTNCTRAQKVISKVSMDKLLKPYDKEYMKMAMLQHEETFREQVYELHRLYRIQKMLMKNIATIDYHHDRHQKPQQIKLDLELPADHEDVESDGDGLLEMEDESDIQLTLGPTSYNRRNRKTDETPLNSDSGLSFSSSSSGSNYIKRTSLGTHQRRETNTIREEESFRHKWGKGRKNGSDVEEQLGQDRVNQHPWIFQVFSLKMT</sequence>
<dbReference type="Proteomes" id="UP001642360">
    <property type="component" value="Unassembled WGS sequence"/>
</dbReference>
<feature type="region of interest" description="Disordered" evidence="1">
    <location>
        <begin position="161"/>
        <end position="262"/>
    </location>
</feature>
<comment type="caution">
    <text evidence="2">The sequence shown here is derived from an EMBL/GenBank/DDBJ whole genome shotgun (WGS) entry which is preliminary data.</text>
</comment>
<feature type="compositionally biased region" description="Acidic residues" evidence="1">
    <location>
        <begin position="166"/>
        <end position="183"/>
    </location>
</feature>
<dbReference type="AlphaFoldDB" id="A0ABC8RIL2"/>